<name>W7XJ11_TETTS</name>
<dbReference type="RefSeq" id="XP_012653659.1">
    <property type="nucleotide sequence ID" value="XM_012798205.1"/>
</dbReference>
<evidence type="ECO:0000313" key="2">
    <source>
        <dbReference type="Proteomes" id="UP000009168"/>
    </source>
</evidence>
<dbReference type="InParanoid" id="W7XJ11"/>
<dbReference type="Proteomes" id="UP000009168">
    <property type="component" value="Unassembled WGS sequence"/>
</dbReference>
<dbReference type="AlphaFoldDB" id="W7XJ11"/>
<dbReference type="KEGG" id="tet:TTHERM_000343441"/>
<accession>W7XJ11</accession>
<gene>
    <name evidence="1" type="ORF">TTHERM_000343441</name>
</gene>
<organism evidence="1 2">
    <name type="scientific">Tetrahymena thermophila (strain SB210)</name>
    <dbReference type="NCBI Taxonomy" id="312017"/>
    <lineage>
        <taxon>Eukaryota</taxon>
        <taxon>Sar</taxon>
        <taxon>Alveolata</taxon>
        <taxon>Ciliophora</taxon>
        <taxon>Intramacronucleata</taxon>
        <taxon>Oligohymenophorea</taxon>
        <taxon>Hymenostomatida</taxon>
        <taxon>Tetrahymenina</taxon>
        <taxon>Tetrahymenidae</taxon>
        <taxon>Tetrahymena</taxon>
    </lineage>
</organism>
<protein>
    <submittedName>
        <fullName evidence="1">Uncharacterized protein</fullName>
    </submittedName>
</protein>
<dbReference type="GeneID" id="24438510"/>
<keyword evidence="2" id="KW-1185">Reference proteome</keyword>
<evidence type="ECO:0000313" key="1">
    <source>
        <dbReference type="EMBL" id="EWS73779.1"/>
    </source>
</evidence>
<reference evidence="2" key="1">
    <citation type="journal article" date="2006" name="PLoS Biol.">
        <title>Macronuclear genome sequence of the ciliate Tetrahymena thermophila, a model eukaryote.</title>
        <authorList>
            <person name="Eisen J.A."/>
            <person name="Coyne R.S."/>
            <person name="Wu M."/>
            <person name="Wu D."/>
            <person name="Thiagarajan M."/>
            <person name="Wortman J.R."/>
            <person name="Badger J.H."/>
            <person name="Ren Q."/>
            <person name="Amedeo P."/>
            <person name="Jones K.M."/>
            <person name="Tallon L.J."/>
            <person name="Delcher A.L."/>
            <person name="Salzberg S.L."/>
            <person name="Silva J.C."/>
            <person name="Haas B.J."/>
            <person name="Majoros W.H."/>
            <person name="Farzad M."/>
            <person name="Carlton J.M."/>
            <person name="Smith R.K. Jr."/>
            <person name="Garg J."/>
            <person name="Pearlman R.E."/>
            <person name="Karrer K.M."/>
            <person name="Sun L."/>
            <person name="Manning G."/>
            <person name="Elde N.C."/>
            <person name="Turkewitz A.P."/>
            <person name="Asai D.J."/>
            <person name="Wilkes D.E."/>
            <person name="Wang Y."/>
            <person name="Cai H."/>
            <person name="Collins K."/>
            <person name="Stewart B.A."/>
            <person name="Lee S.R."/>
            <person name="Wilamowska K."/>
            <person name="Weinberg Z."/>
            <person name="Ruzzo W.L."/>
            <person name="Wloga D."/>
            <person name="Gaertig J."/>
            <person name="Frankel J."/>
            <person name="Tsao C.-C."/>
            <person name="Gorovsky M.A."/>
            <person name="Keeling P.J."/>
            <person name="Waller R.F."/>
            <person name="Patron N.J."/>
            <person name="Cherry J.M."/>
            <person name="Stover N.A."/>
            <person name="Krieger C.J."/>
            <person name="del Toro C."/>
            <person name="Ryder H.F."/>
            <person name="Williamson S.C."/>
            <person name="Barbeau R.A."/>
            <person name="Hamilton E.P."/>
            <person name="Orias E."/>
        </authorList>
    </citation>
    <scope>NUCLEOTIDE SEQUENCE [LARGE SCALE GENOMIC DNA]</scope>
    <source>
        <strain evidence="2">SB210</strain>
    </source>
</reference>
<sequence>MNQKINYQCEMIDFIIYQYINQLINIQLNKIRKGKRTQIQISQNLQIIFQFIQNKKIIIKNFKLKKKQINILKQNKNYKLIKQLQFFIQFLIVATQLQKKILSNSNSKTPIFIEVTNDYFGQAKKNIKQQSKCILLRLL</sequence>
<proteinExistence type="predicted"/>
<dbReference type="EMBL" id="GG662654">
    <property type="protein sequence ID" value="EWS73779.1"/>
    <property type="molecule type" value="Genomic_DNA"/>
</dbReference>